<dbReference type="InterPro" id="IPR040086">
    <property type="entry name" value="MJ0683-like"/>
</dbReference>
<accession>Q1ARD3</accession>
<dbReference type="SFLD" id="SFLDG01084">
    <property type="entry name" value="Uncharacterised_Radical_SAM_Su"/>
    <property type="match status" value="1"/>
</dbReference>
<dbReference type="SMART" id="SM00729">
    <property type="entry name" value="Elp3"/>
    <property type="match status" value="1"/>
</dbReference>
<feature type="domain" description="Radical SAM core" evidence="5">
    <location>
        <begin position="61"/>
        <end position="298"/>
    </location>
</feature>
<dbReference type="KEGG" id="rxy:Rxyl_3138"/>
<proteinExistence type="predicted"/>
<dbReference type="SFLD" id="SFLDS00029">
    <property type="entry name" value="Radical_SAM"/>
    <property type="match status" value="1"/>
</dbReference>
<dbReference type="PROSITE" id="PS51918">
    <property type="entry name" value="RADICAL_SAM"/>
    <property type="match status" value="1"/>
</dbReference>
<keyword evidence="2" id="KW-0408">Iron</keyword>
<dbReference type="GO" id="GO:0051536">
    <property type="term" value="F:iron-sulfur cluster binding"/>
    <property type="evidence" value="ECO:0007669"/>
    <property type="project" value="UniProtKB-KW"/>
</dbReference>
<evidence type="ECO:0000256" key="4">
    <source>
        <dbReference type="SAM" id="MobiDB-lite"/>
    </source>
</evidence>
<evidence type="ECO:0000256" key="2">
    <source>
        <dbReference type="ARBA" id="ARBA00023004"/>
    </source>
</evidence>
<keyword evidence="3" id="KW-0411">Iron-sulfur</keyword>
<keyword evidence="1" id="KW-0479">Metal-binding</keyword>
<keyword evidence="7" id="KW-1185">Reference proteome</keyword>
<dbReference type="GO" id="GO:0046872">
    <property type="term" value="F:metal ion binding"/>
    <property type="evidence" value="ECO:0007669"/>
    <property type="project" value="UniProtKB-KW"/>
</dbReference>
<dbReference type="PANTHER" id="PTHR43432">
    <property type="entry name" value="SLR0285 PROTEIN"/>
    <property type="match status" value="1"/>
</dbReference>
<dbReference type="RefSeq" id="WP_011566050.1">
    <property type="nucleotide sequence ID" value="NC_008148.1"/>
</dbReference>
<evidence type="ECO:0000259" key="5">
    <source>
        <dbReference type="PROSITE" id="PS51918"/>
    </source>
</evidence>
<dbReference type="AlphaFoldDB" id="Q1ARD3"/>
<evidence type="ECO:0000256" key="1">
    <source>
        <dbReference type="ARBA" id="ARBA00022723"/>
    </source>
</evidence>
<gene>
    <name evidence="6" type="ordered locus">Rxyl_3138</name>
</gene>
<dbReference type="Gene3D" id="3.80.30.30">
    <property type="match status" value="1"/>
</dbReference>
<dbReference type="NCBIfam" id="NF033668">
    <property type="entry name" value="rSAM_PA0069"/>
    <property type="match status" value="1"/>
</dbReference>
<dbReference type="STRING" id="266117.Rxyl_3138"/>
<evidence type="ECO:0000256" key="3">
    <source>
        <dbReference type="ARBA" id="ARBA00023014"/>
    </source>
</evidence>
<dbReference type="InterPro" id="IPR058240">
    <property type="entry name" value="rSAM_sf"/>
</dbReference>
<dbReference type="HOGENOM" id="CLU_015525_0_0_11"/>
<feature type="region of interest" description="Disordered" evidence="4">
    <location>
        <begin position="1"/>
        <end position="42"/>
    </location>
</feature>
<dbReference type="InterPro" id="IPR007197">
    <property type="entry name" value="rSAM"/>
</dbReference>
<sequence>MEEHPRRGGIVGRGAAGNPKNRFERLSVEPEPPEEPGEELRPETVYLRDRSRSIIARNGSPDIGFDASINPYRGCEHGCAYCYARPTHEYLGLSAGLDFETKVLVKEEAPELLRRELSSPRWRPRPLSMSGVTDPYQPVERRLRLTRRCLEVLAEFRNPVAVVTKNHLVTRDADLLAELARHGAAAVAVSLTTLDDGLRRVMEPRTSRPARRLAAIERLAEAGVPVGVMAAPVIPGLNDHELPRLLSAAAGAGAGFAACVPVRLPGAVAPLFEDWLSRHLPDRKEKVLNRIRSMRGGALNDPRFGSRMRGEGFYADHIARLFEISCRRAGIEPGCFPRLSTAAFRRAEGQQTLFG</sequence>
<dbReference type="EMBL" id="CP000386">
    <property type="protein sequence ID" value="ABG06045.1"/>
    <property type="molecule type" value="Genomic_DNA"/>
</dbReference>
<dbReference type="CDD" id="cd01335">
    <property type="entry name" value="Radical_SAM"/>
    <property type="match status" value="1"/>
</dbReference>
<dbReference type="eggNOG" id="COG1533">
    <property type="taxonomic scope" value="Bacteria"/>
</dbReference>
<dbReference type="GO" id="GO:0003824">
    <property type="term" value="F:catalytic activity"/>
    <property type="evidence" value="ECO:0007669"/>
    <property type="project" value="InterPro"/>
</dbReference>
<dbReference type="PANTHER" id="PTHR43432:SF3">
    <property type="entry name" value="SLR0285 PROTEIN"/>
    <property type="match status" value="1"/>
</dbReference>
<dbReference type="PhylomeDB" id="Q1ARD3"/>
<evidence type="ECO:0000313" key="6">
    <source>
        <dbReference type="EMBL" id="ABG06045.1"/>
    </source>
</evidence>
<name>Q1ARD3_RUBXD</name>
<dbReference type="SUPFAM" id="SSF102114">
    <property type="entry name" value="Radical SAM enzymes"/>
    <property type="match status" value="1"/>
</dbReference>
<dbReference type="Pfam" id="PF04055">
    <property type="entry name" value="Radical_SAM"/>
    <property type="match status" value="1"/>
</dbReference>
<evidence type="ECO:0000313" key="7">
    <source>
        <dbReference type="Proteomes" id="UP000006637"/>
    </source>
</evidence>
<protein>
    <submittedName>
        <fullName evidence="6">Radical SAM</fullName>
    </submittedName>
</protein>
<dbReference type="InterPro" id="IPR006638">
    <property type="entry name" value="Elp3/MiaA/NifB-like_rSAM"/>
</dbReference>
<reference evidence="6 7" key="1">
    <citation type="submission" date="2006-06" db="EMBL/GenBank/DDBJ databases">
        <title>Complete sequence of Rubrobacter xylanophilus DSM 9941.</title>
        <authorList>
            <consortium name="US DOE Joint Genome Institute"/>
            <person name="Copeland A."/>
            <person name="Lucas S."/>
            <person name="Lapidus A."/>
            <person name="Barry K."/>
            <person name="Detter J.C."/>
            <person name="Glavina del Rio T."/>
            <person name="Hammon N."/>
            <person name="Israni S."/>
            <person name="Dalin E."/>
            <person name="Tice H."/>
            <person name="Pitluck S."/>
            <person name="Munk A.C."/>
            <person name="Brettin T."/>
            <person name="Bruce D."/>
            <person name="Han C."/>
            <person name="Tapia R."/>
            <person name="Gilna P."/>
            <person name="Schmutz J."/>
            <person name="Larimer F."/>
            <person name="Land M."/>
            <person name="Hauser L."/>
            <person name="Kyrpides N."/>
            <person name="Lykidis A."/>
            <person name="da Costa M.S."/>
            <person name="Rainey F.A."/>
            <person name="Empadinhas N."/>
            <person name="Jolivet E."/>
            <person name="Battista J.R."/>
            <person name="Richardson P."/>
        </authorList>
    </citation>
    <scope>NUCLEOTIDE SEQUENCE [LARGE SCALE GENOMIC DNA]</scope>
    <source>
        <strain evidence="7">DSM 9941 / NBRC 16129 / PRD-1</strain>
    </source>
</reference>
<organism evidence="6 7">
    <name type="scientific">Rubrobacter xylanophilus (strain DSM 9941 / JCM 11954 / NBRC 16129 / PRD-1)</name>
    <dbReference type="NCBI Taxonomy" id="266117"/>
    <lineage>
        <taxon>Bacteria</taxon>
        <taxon>Bacillati</taxon>
        <taxon>Actinomycetota</taxon>
        <taxon>Rubrobacteria</taxon>
        <taxon>Rubrobacterales</taxon>
        <taxon>Rubrobacteraceae</taxon>
        <taxon>Rubrobacter</taxon>
    </lineage>
</organism>
<dbReference type="Proteomes" id="UP000006637">
    <property type="component" value="Chromosome"/>
</dbReference>